<evidence type="ECO:0008006" key="4">
    <source>
        <dbReference type="Google" id="ProtNLM"/>
    </source>
</evidence>
<accession>A0A3D9HS82</accession>
<reference evidence="2 3" key="1">
    <citation type="submission" date="2018-07" db="EMBL/GenBank/DDBJ databases">
        <title>Genomic Encyclopedia of Type Strains, Phase III (KMG-III): the genomes of soil and plant-associated and newly described type strains.</title>
        <authorList>
            <person name="Whitman W."/>
        </authorList>
    </citation>
    <scope>NUCLEOTIDE SEQUENCE [LARGE SCALE GENOMIC DNA]</scope>
    <source>
        <strain evidence="2 3">CECT 8488</strain>
    </source>
</reference>
<dbReference type="EMBL" id="QRDW01000002">
    <property type="protein sequence ID" value="RED52373.1"/>
    <property type="molecule type" value="Genomic_DNA"/>
</dbReference>
<organism evidence="2 3">
    <name type="scientific">Aestuariispira insulae</name>
    <dbReference type="NCBI Taxonomy" id="1461337"/>
    <lineage>
        <taxon>Bacteria</taxon>
        <taxon>Pseudomonadati</taxon>
        <taxon>Pseudomonadota</taxon>
        <taxon>Alphaproteobacteria</taxon>
        <taxon>Rhodospirillales</taxon>
        <taxon>Kiloniellaceae</taxon>
        <taxon>Aestuariispira</taxon>
    </lineage>
</organism>
<evidence type="ECO:0000313" key="3">
    <source>
        <dbReference type="Proteomes" id="UP000256845"/>
    </source>
</evidence>
<dbReference type="OrthoDB" id="547680at2"/>
<protein>
    <recommendedName>
        <fullName evidence="4">Extracellular solute-binding protein (Family 3)</fullName>
    </recommendedName>
</protein>
<evidence type="ECO:0000256" key="1">
    <source>
        <dbReference type="SAM" id="SignalP"/>
    </source>
</evidence>
<feature type="signal peptide" evidence="1">
    <location>
        <begin position="1"/>
        <end position="24"/>
    </location>
</feature>
<sequence>MQKPLLLILAIIAAAGLALNPVQAEEALIVRHYQAQERYAFGQDILDLALSKLNRPYRILTPETQIVNEKRGEMQIIEGRLDLEWMSTSREREESLIPVRIPIYRGLLGLRLILATKDGQAAIEQVSSLDALRDFTGGHGSHWGDLPVYAANGLKVWTNARYNTLFKQLIGGKFDYFHRGLIEIWEEQAKYADDLAIADNVMLFYPHPVYFLVSRHRPELAELLEQGLNKAIADGSYEKLFLDRFGPYIERANLAERRLIILQNPVVPPGTPAIDTSWWMPENHQTAMEAAHQPKN</sequence>
<keyword evidence="3" id="KW-1185">Reference proteome</keyword>
<comment type="caution">
    <text evidence="2">The sequence shown here is derived from an EMBL/GenBank/DDBJ whole genome shotgun (WGS) entry which is preliminary data.</text>
</comment>
<name>A0A3D9HS82_9PROT</name>
<feature type="chain" id="PRO_5017790078" description="Extracellular solute-binding protein (Family 3)" evidence="1">
    <location>
        <begin position="25"/>
        <end position="296"/>
    </location>
</feature>
<keyword evidence="1" id="KW-0732">Signal</keyword>
<dbReference type="SUPFAM" id="SSF53850">
    <property type="entry name" value="Periplasmic binding protein-like II"/>
    <property type="match status" value="1"/>
</dbReference>
<gene>
    <name evidence="2" type="ORF">DFP90_102394</name>
</gene>
<dbReference type="Proteomes" id="UP000256845">
    <property type="component" value="Unassembled WGS sequence"/>
</dbReference>
<dbReference type="Gene3D" id="3.40.190.10">
    <property type="entry name" value="Periplasmic binding protein-like II"/>
    <property type="match status" value="1"/>
</dbReference>
<proteinExistence type="predicted"/>
<dbReference type="RefSeq" id="WP_115935910.1">
    <property type="nucleotide sequence ID" value="NZ_QRDW01000002.1"/>
</dbReference>
<dbReference type="AlphaFoldDB" id="A0A3D9HS82"/>
<evidence type="ECO:0000313" key="2">
    <source>
        <dbReference type="EMBL" id="RED52373.1"/>
    </source>
</evidence>